<feature type="domain" description="Serine aminopeptidase S33" evidence="1">
    <location>
        <begin position="33"/>
        <end position="270"/>
    </location>
</feature>
<dbReference type="Proteomes" id="UP001163046">
    <property type="component" value="Unassembled WGS sequence"/>
</dbReference>
<protein>
    <recommendedName>
        <fullName evidence="1">Serine aminopeptidase S33 domain-containing protein</fullName>
    </recommendedName>
</protein>
<dbReference type="InterPro" id="IPR000073">
    <property type="entry name" value="AB_hydrolase_1"/>
</dbReference>
<proteinExistence type="predicted"/>
<gene>
    <name evidence="2" type="ORF">OS493_025777</name>
</gene>
<evidence type="ECO:0000313" key="2">
    <source>
        <dbReference type="EMBL" id="KAJ7377883.1"/>
    </source>
</evidence>
<dbReference type="InterPro" id="IPR022742">
    <property type="entry name" value="Hydrolase_4"/>
</dbReference>
<comment type="caution">
    <text evidence="2">The sequence shown here is derived from an EMBL/GenBank/DDBJ whole genome shotgun (WGS) entry which is preliminary data.</text>
</comment>
<dbReference type="PRINTS" id="PR00111">
    <property type="entry name" value="ABHYDROLASE"/>
</dbReference>
<dbReference type="InterPro" id="IPR051044">
    <property type="entry name" value="MAG_DAG_Lipase"/>
</dbReference>
<sequence>MSSQSETISEKGSFKNADGRKIFTKYWKPNEKEPRALVFICHGFGEHCSRYERLGNALANQGYLAFSQDHVGHGHSDGERAQVSNFDCYVRDVFQHIDQVTAINSGIPVFMFGHSMGGTIAIRSVIDRPDFFTGAIFSAPSVRADPAVATTCLVFLGKIAAWIVPSYQVLPPIDPSTISRNTLQVKKYANDPLIWHGGMKARWANAILDAMDDIQSKTSMINTPFLVVHGDDDQLVKIDSSQFLHENSPSRDKTFKVYKDCRHELLNELEETAEMVQKDILDWIKQRLPIVLTV</sequence>
<accession>A0A9W9ZA18</accession>
<dbReference type="AlphaFoldDB" id="A0A9W9ZA18"/>
<dbReference type="OrthoDB" id="2498029at2759"/>
<organism evidence="2 3">
    <name type="scientific">Desmophyllum pertusum</name>
    <dbReference type="NCBI Taxonomy" id="174260"/>
    <lineage>
        <taxon>Eukaryota</taxon>
        <taxon>Metazoa</taxon>
        <taxon>Cnidaria</taxon>
        <taxon>Anthozoa</taxon>
        <taxon>Hexacorallia</taxon>
        <taxon>Scleractinia</taxon>
        <taxon>Caryophylliina</taxon>
        <taxon>Caryophylliidae</taxon>
        <taxon>Desmophyllum</taxon>
    </lineage>
</organism>
<dbReference type="PANTHER" id="PTHR11614">
    <property type="entry name" value="PHOSPHOLIPASE-RELATED"/>
    <property type="match status" value="1"/>
</dbReference>
<evidence type="ECO:0000259" key="1">
    <source>
        <dbReference type="Pfam" id="PF12146"/>
    </source>
</evidence>
<evidence type="ECO:0000313" key="3">
    <source>
        <dbReference type="Proteomes" id="UP001163046"/>
    </source>
</evidence>
<name>A0A9W9ZA18_9CNID</name>
<reference evidence="2" key="1">
    <citation type="submission" date="2023-01" db="EMBL/GenBank/DDBJ databases">
        <title>Genome assembly of the deep-sea coral Lophelia pertusa.</title>
        <authorList>
            <person name="Herrera S."/>
            <person name="Cordes E."/>
        </authorList>
    </citation>
    <scope>NUCLEOTIDE SEQUENCE</scope>
    <source>
        <strain evidence="2">USNM1676648</strain>
        <tissue evidence="2">Polyp</tissue>
    </source>
</reference>
<dbReference type="Gene3D" id="3.40.50.1820">
    <property type="entry name" value="alpha/beta hydrolase"/>
    <property type="match status" value="1"/>
</dbReference>
<dbReference type="FunFam" id="3.40.50.1820:FF:000117">
    <property type="entry name" value="Monoglyceride lipase, putative"/>
    <property type="match status" value="1"/>
</dbReference>
<dbReference type="SUPFAM" id="SSF53474">
    <property type="entry name" value="alpha/beta-Hydrolases"/>
    <property type="match status" value="1"/>
</dbReference>
<dbReference type="InterPro" id="IPR029058">
    <property type="entry name" value="AB_hydrolase_fold"/>
</dbReference>
<dbReference type="EMBL" id="MU826371">
    <property type="protein sequence ID" value="KAJ7377883.1"/>
    <property type="molecule type" value="Genomic_DNA"/>
</dbReference>
<keyword evidence="3" id="KW-1185">Reference proteome</keyword>
<dbReference type="Pfam" id="PF12146">
    <property type="entry name" value="Hydrolase_4"/>
    <property type="match status" value="1"/>
</dbReference>